<accession>A0ABU3HEZ7</accession>
<dbReference type="InterPro" id="IPR036515">
    <property type="entry name" value="Transposase_17_sf"/>
</dbReference>
<evidence type="ECO:0000259" key="1">
    <source>
        <dbReference type="SMART" id="SM01321"/>
    </source>
</evidence>
<comment type="caution">
    <text evidence="2">The sequence shown here is derived from an EMBL/GenBank/DDBJ whole genome shotgun (WGS) entry which is preliminary data.</text>
</comment>
<dbReference type="PANTHER" id="PTHR33360">
    <property type="entry name" value="TRANSPOSASE FOR INSERTION SEQUENCE ELEMENT IS200"/>
    <property type="match status" value="1"/>
</dbReference>
<dbReference type="PANTHER" id="PTHR33360:SF2">
    <property type="entry name" value="TRANSPOSASE FOR INSERTION SEQUENCE ELEMENT IS200"/>
    <property type="match status" value="1"/>
</dbReference>
<dbReference type="InterPro" id="IPR002686">
    <property type="entry name" value="Transposase_17"/>
</dbReference>
<proteinExistence type="predicted"/>
<dbReference type="Gene3D" id="3.30.70.1290">
    <property type="entry name" value="Transposase IS200-like"/>
    <property type="match status" value="1"/>
</dbReference>
<sequence>MSTDYNHGFRSVYRLTAQVVFVIKYRRKAINNEILARLKEIFASTLTKWESVLLDFNGESDHVHLIIDDKPDIALSKLIANLKTVSSSLIRQEFPYLAAKYFYNKPYFWAGAYFVASCGGVTVEQLKKYVENQNSPKVETLLR</sequence>
<dbReference type="Proteomes" id="UP001180650">
    <property type="component" value="Unassembled WGS sequence"/>
</dbReference>
<dbReference type="Pfam" id="PF01797">
    <property type="entry name" value="Y1_Tnp"/>
    <property type="match status" value="1"/>
</dbReference>
<dbReference type="EMBL" id="JAVSJA010000001">
    <property type="protein sequence ID" value="MDT3673106.1"/>
    <property type="molecule type" value="Genomic_DNA"/>
</dbReference>
<protein>
    <submittedName>
        <fullName evidence="2">IS200/IS605 family transposase</fullName>
    </submittedName>
</protein>
<dbReference type="SUPFAM" id="SSF143422">
    <property type="entry name" value="Transposase IS200-like"/>
    <property type="match status" value="1"/>
</dbReference>
<reference evidence="2" key="1">
    <citation type="submission" date="2023-08" db="EMBL/GenBank/DDBJ databases">
        <authorList>
            <person name="Park H.-K."/>
            <person name="Kim I.-S."/>
        </authorList>
    </citation>
    <scope>NUCLEOTIDE SEQUENCE</scope>
    <source>
        <strain evidence="2">NRERC-220</strain>
    </source>
</reference>
<dbReference type="NCBIfam" id="NF033573">
    <property type="entry name" value="transpos_IS200"/>
    <property type="match status" value="1"/>
</dbReference>
<keyword evidence="3" id="KW-1185">Reference proteome</keyword>
<gene>
    <name evidence="2" type="primary">tnpA</name>
    <name evidence="2" type="ORF">RAM70_00515</name>
</gene>
<dbReference type="SMART" id="SM01321">
    <property type="entry name" value="Y1_Tnp"/>
    <property type="match status" value="1"/>
</dbReference>
<feature type="domain" description="Transposase IS200-like" evidence="1">
    <location>
        <begin position="12"/>
        <end position="133"/>
    </location>
</feature>
<evidence type="ECO:0000313" key="2">
    <source>
        <dbReference type="EMBL" id="MDT3673106.1"/>
    </source>
</evidence>
<evidence type="ECO:0000313" key="3">
    <source>
        <dbReference type="Proteomes" id="UP001180650"/>
    </source>
</evidence>
<dbReference type="RefSeq" id="WP_190381759.1">
    <property type="nucleotide sequence ID" value="NZ_JAVSJA010000001.1"/>
</dbReference>
<organism evidence="2 3">
    <name type="scientific">Microcystis wesenbergii NRERC-220</name>
    <dbReference type="NCBI Taxonomy" id="3068991"/>
    <lineage>
        <taxon>Bacteria</taxon>
        <taxon>Bacillati</taxon>
        <taxon>Cyanobacteriota</taxon>
        <taxon>Cyanophyceae</taxon>
        <taxon>Oscillatoriophycideae</taxon>
        <taxon>Chroococcales</taxon>
        <taxon>Microcystaceae</taxon>
        <taxon>Microcystis</taxon>
    </lineage>
</organism>
<name>A0ABU3HEZ7_9CHRO</name>